<comment type="caution">
    <text evidence="2">The sequence shown here is derived from an EMBL/GenBank/DDBJ whole genome shotgun (WGS) entry which is preliminary data.</text>
</comment>
<keyword evidence="3" id="KW-1185">Reference proteome</keyword>
<accession>A0ABN2DQB2</accession>
<evidence type="ECO:0000256" key="1">
    <source>
        <dbReference type="SAM" id="MobiDB-lite"/>
    </source>
</evidence>
<organism evidence="2 3">
    <name type="scientific">Kribbella hippodromi</name>
    <dbReference type="NCBI Taxonomy" id="434347"/>
    <lineage>
        <taxon>Bacteria</taxon>
        <taxon>Bacillati</taxon>
        <taxon>Actinomycetota</taxon>
        <taxon>Actinomycetes</taxon>
        <taxon>Propionibacteriales</taxon>
        <taxon>Kribbellaceae</taxon>
        <taxon>Kribbella</taxon>
    </lineage>
</organism>
<gene>
    <name evidence="2" type="ORF">GCM10009804_44770</name>
</gene>
<evidence type="ECO:0000313" key="2">
    <source>
        <dbReference type="EMBL" id="GAA1583342.1"/>
    </source>
</evidence>
<proteinExistence type="predicted"/>
<feature type="region of interest" description="Disordered" evidence="1">
    <location>
        <begin position="170"/>
        <end position="201"/>
    </location>
</feature>
<dbReference type="Proteomes" id="UP001501705">
    <property type="component" value="Unassembled WGS sequence"/>
</dbReference>
<protein>
    <submittedName>
        <fullName evidence="2">Uncharacterized protein</fullName>
    </submittedName>
</protein>
<evidence type="ECO:0000313" key="3">
    <source>
        <dbReference type="Proteomes" id="UP001501705"/>
    </source>
</evidence>
<dbReference type="RefSeq" id="WP_344235859.1">
    <property type="nucleotide sequence ID" value="NZ_BAAAPH010000014.1"/>
</dbReference>
<reference evidence="2 3" key="1">
    <citation type="journal article" date="2019" name="Int. J. Syst. Evol. Microbiol.">
        <title>The Global Catalogue of Microorganisms (GCM) 10K type strain sequencing project: providing services to taxonomists for standard genome sequencing and annotation.</title>
        <authorList>
            <consortium name="The Broad Institute Genomics Platform"/>
            <consortium name="The Broad Institute Genome Sequencing Center for Infectious Disease"/>
            <person name="Wu L."/>
            <person name="Ma J."/>
        </authorList>
    </citation>
    <scope>NUCLEOTIDE SEQUENCE [LARGE SCALE GENOMIC DNA]</scope>
    <source>
        <strain evidence="2 3">JCM 15572</strain>
    </source>
</reference>
<dbReference type="EMBL" id="BAAAPH010000014">
    <property type="protein sequence ID" value="GAA1583342.1"/>
    <property type="molecule type" value="Genomic_DNA"/>
</dbReference>
<name>A0ABN2DQB2_9ACTN</name>
<sequence>MVMMTGTLAVHGTVLWLTPQQGGRVSGPPDPDYDYDYTATAYLPPRTPEDGQAGLALRRFAPGAWRTPAEGILVPGQGNRAQQVVPGCLVVITEGVRPVGFFTVEEVHALAEDGTPVVAATPVEPAVAATPVVAPAPVEPVVAAAPVEPVVAPSPVPAVVAPVELDQGVVPEEPPYRHSTAAARWASKHGSDDVPAEPANA</sequence>